<dbReference type="EMBL" id="FTMC01000010">
    <property type="protein sequence ID" value="SIQ82059.1"/>
    <property type="molecule type" value="Genomic_DNA"/>
</dbReference>
<evidence type="ECO:0000256" key="1">
    <source>
        <dbReference type="ARBA" id="ARBA00009437"/>
    </source>
</evidence>
<dbReference type="Pfam" id="PF03466">
    <property type="entry name" value="LysR_substrate"/>
    <property type="match status" value="1"/>
</dbReference>
<dbReference type="Pfam" id="PF00126">
    <property type="entry name" value="HTH_1"/>
    <property type="match status" value="1"/>
</dbReference>
<dbReference type="PANTHER" id="PTHR30126:SF94">
    <property type="entry name" value="LYSR FAMILY TRANSCRIPTIONAL REGULATOR"/>
    <property type="match status" value="1"/>
</dbReference>
<keyword evidence="2" id="KW-0805">Transcription regulation</keyword>
<gene>
    <name evidence="6" type="ORF">SAMN05421672_110129</name>
</gene>
<proteinExistence type="inferred from homology"/>
<keyword evidence="4" id="KW-0804">Transcription</keyword>
<dbReference type="InterPro" id="IPR036390">
    <property type="entry name" value="WH_DNA-bd_sf"/>
</dbReference>
<dbReference type="NCBIfam" id="NF008095">
    <property type="entry name" value="PRK10837.1"/>
    <property type="match status" value="1"/>
</dbReference>
<dbReference type="SUPFAM" id="SSF53850">
    <property type="entry name" value="Periplasmic binding protein-like II"/>
    <property type="match status" value="1"/>
</dbReference>
<reference evidence="6 7" key="1">
    <citation type="submission" date="2017-01" db="EMBL/GenBank/DDBJ databases">
        <authorList>
            <person name="Mah S.A."/>
            <person name="Swanson W.J."/>
            <person name="Moy G.W."/>
            <person name="Vacquier V.D."/>
        </authorList>
    </citation>
    <scope>NUCLEOTIDE SEQUENCE [LARGE SCALE GENOMIC DNA]</scope>
    <source>
        <strain evidence="6 7">ATCC 29606</strain>
    </source>
</reference>
<dbReference type="InterPro" id="IPR000847">
    <property type="entry name" value="LysR_HTH_N"/>
</dbReference>
<organism evidence="6 7">
    <name type="scientific">Pseudomonas flexibilis</name>
    <dbReference type="NCBI Taxonomy" id="706570"/>
    <lineage>
        <taxon>Bacteria</taxon>
        <taxon>Pseudomonadati</taxon>
        <taxon>Pseudomonadota</taxon>
        <taxon>Gammaproteobacteria</taxon>
        <taxon>Pseudomonadales</taxon>
        <taxon>Pseudomonadaceae</taxon>
        <taxon>Pseudomonas</taxon>
    </lineage>
</organism>
<dbReference type="InterPro" id="IPR036388">
    <property type="entry name" value="WH-like_DNA-bd_sf"/>
</dbReference>
<dbReference type="Gene3D" id="1.10.10.10">
    <property type="entry name" value="Winged helix-like DNA-binding domain superfamily/Winged helix DNA-binding domain"/>
    <property type="match status" value="1"/>
</dbReference>
<dbReference type="Gene3D" id="3.40.190.290">
    <property type="match status" value="1"/>
</dbReference>
<dbReference type="AlphaFoldDB" id="A0A1N6VW37"/>
<dbReference type="Proteomes" id="UP000186079">
    <property type="component" value="Unassembled WGS sequence"/>
</dbReference>
<dbReference type="InterPro" id="IPR005119">
    <property type="entry name" value="LysR_subst-bd"/>
</dbReference>
<dbReference type="GO" id="GO:0000976">
    <property type="term" value="F:transcription cis-regulatory region binding"/>
    <property type="evidence" value="ECO:0007669"/>
    <property type="project" value="TreeGrafter"/>
</dbReference>
<evidence type="ECO:0000256" key="4">
    <source>
        <dbReference type="ARBA" id="ARBA00023163"/>
    </source>
</evidence>
<evidence type="ECO:0000256" key="2">
    <source>
        <dbReference type="ARBA" id="ARBA00023015"/>
    </source>
</evidence>
<accession>A0A1N6VW37</accession>
<dbReference type="CDD" id="cd08420">
    <property type="entry name" value="PBP2_CysL_like"/>
    <property type="match status" value="1"/>
</dbReference>
<comment type="similarity">
    <text evidence="1">Belongs to the LysR transcriptional regulatory family.</text>
</comment>
<evidence type="ECO:0000256" key="3">
    <source>
        <dbReference type="ARBA" id="ARBA00023125"/>
    </source>
</evidence>
<dbReference type="PANTHER" id="PTHR30126">
    <property type="entry name" value="HTH-TYPE TRANSCRIPTIONAL REGULATOR"/>
    <property type="match status" value="1"/>
</dbReference>
<dbReference type="PROSITE" id="PS50931">
    <property type="entry name" value="HTH_LYSR"/>
    <property type="match status" value="1"/>
</dbReference>
<protein>
    <submittedName>
        <fullName evidence="6">Transcriptional regulator, LysR family</fullName>
    </submittedName>
</protein>
<evidence type="ECO:0000313" key="7">
    <source>
        <dbReference type="Proteomes" id="UP000186079"/>
    </source>
</evidence>
<dbReference type="GO" id="GO:0003700">
    <property type="term" value="F:DNA-binding transcription factor activity"/>
    <property type="evidence" value="ECO:0007669"/>
    <property type="project" value="InterPro"/>
</dbReference>
<sequence>MRGILATPQISVKLIIEITLIGYIDMRFTLRQMEVFVAVAQHESVSRAAESLALSQSAASTSLTELERQFDCQLFDRLGKRLKLNALGHTLLPQAVALLSRAQEIESLLNGNTGFGSLEVGATLTVGNYLATLLLGRFLQRHPECRAALHVHNTVQIVQMVAHFELDLGLIEGDCQHPDLEVTPWVEDELVVFCAPSHPLARRGQATLEDLRGEAWILREKGSGTRTSFDRALRQQHGNLNVRLELEHTEAIKRAVESGLGIGCISRLALRDAFRRGSLVAVEVPELDLRRQFCFVWHRQKHQSAAMREFIEQCRELTEGVARSDLIQLPPVA</sequence>
<feature type="domain" description="HTH lysR-type" evidence="5">
    <location>
        <begin position="28"/>
        <end position="85"/>
    </location>
</feature>
<evidence type="ECO:0000259" key="5">
    <source>
        <dbReference type="PROSITE" id="PS50931"/>
    </source>
</evidence>
<dbReference type="PRINTS" id="PR00039">
    <property type="entry name" value="HTHLYSR"/>
</dbReference>
<evidence type="ECO:0000313" key="6">
    <source>
        <dbReference type="EMBL" id="SIQ82059.1"/>
    </source>
</evidence>
<keyword evidence="3" id="KW-0238">DNA-binding</keyword>
<name>A0A1N6VW37_9PSED</name>
<dbReference type="SUPFAM" id="SSF46785">
    <property type="entry name" value="Winged helix' DNA-binding domain"/>
    <property type="match status" value="1"/>
</dbReference>
<dbReference type="FunFam" id="1.10.10.10:FF:000001">
    <property type="entry name" value="LysR family transcriptional regulator"/>
    <property type="match status" value="1"/>
</dbReference>